<gene>
    <name evidence="3" type="ORF">DAPPUDRAFT_331871</name>
</gene>
<name>E9HNP7_DAPPU</name>
<evidence type="ECO:0000313" key="3">
    <source>
        <dbReference type="EMBL" id="EFX66651.1"/>
    </source>
</evidence>
<dbReference type="PANTHER" id="PTHR12243">
    <property type="entry name" value="MADF DOMAIN TRANSCRIPTION FACTOR"/>
    <property type="match status" value="1"/>
</dbReference>
<feature type="domain" description="MADF" evidence="2">
    <location>
        <begin position="40"/>
        <end position="139"/>
    </location>
</feature>
<keyword evidence="4" id="KW-1185">Reference proteome</keyword>
<proteinExistence type="predicted"/>
<reference evidence="3 4" key="1">
    <citation type="journal article" date="2011" name="Science">
        <title>The ecoresponsive genome of Daphnia pulex.</title>
        <authorList>
            <person name="Colbourne J.K."/>
            <person name="Pfrender M.E."/>
            <person name="Gilbert D."/>
            <person name="Thomas W.K."/>
            <person name="Tucker A."/>
            <person name="Oakley T.H."/>
            <person name="Tokishita S."/>
            <person name="Aerts A."/>
            <person name="Arnold G.J."/>
            <person name="Basu M.K."/>
            <person name="Bauer D.J."/>
            <person name="Caceres C.E."/>
            <person name="Carmel L."/>
            <person name="Casola C."/>
            <person name="Choi J.H."/>
            <person name="Detter J.C."/>
            <person name="Dong Q."/>
            <person name="Dusheyko S."/>
            <person name="Eads B.D."/>
            <person name="Frohlich T."/>
            <person name="Geiler-Samerotte K.A."/>
            <person name="Gerlach D."/>
            <person name="Hatcher P."/>
            <person name="Jogdeo S."/>
            <person name="Krijgsveld J."/>
            <person name="Kriventseva E.V."/>
            <person name="Kultz D."/>
            <person name="Laforsch C."/>
            <person name="Lindquist E."/>
            <person name="Lopez J."/>
            <person name="Manak J.R."/>
            <person name="Muller J."/>
            <person name="Pangilinan J."/>
            <person name="Patwardhan R.P."/>
            <person name="Pitluck S."/>
            <person name="Pritham E.J."/>
            <person name="Rechtsteiner A."/>
            <person name="Rho M."/>
            <person name="Rogozin I.B."/>
            <person name="Sakarya O."/>
            <person name="Salamov A."/>
            <person name="Schaack S."/>
            <person name="Shapiro H."/>
            <person name="Shiga Y."/>
            <person name="Skalitzky C."/>
            <person name="Smith Z."/>
            <person name="Souvorov A."/>
            <person name="Sung W."/>
            <person name="Tang Z."/>
            <person name="Tsuchiya D."/>
            <person name="Tu H."/>
            <person name="Vos H."/>
            <person name="Wang M."/>
            <person name="Wolf Y.I."/>
            <person name="Yamagata H."/>
            <person name="Yamada T."/>
            <person name="Ye Y."/>
            <person name="Shaw J.R."/>
            <person name="Andrews J."/>
            <person name="Crease T.J."/>
            <person name="Tang H."/>
            <person name="Lucas S.M."/>
            <person name="Robertson H.M."/>
            <person name="Bork P."/>
            <person name="Koonin E.V."/>
            <person name="Zdobnov E.M."/>
            <person name="Grigoriev I.V."/>
            <person name="Lynch M."/>
            <person name="Boore J.L."/>
        </authorList>
    </citation>
    <scope>NUCLEOTIDE SEQUENCE [LARGE SCALE GENOMIC DNA]</scope>
</reference>
<dbReference type="Pfam" id="PF10545">
    <property type="entry name" value="MADF_DNA_bdg"/>
    <property type="match status" value="1"/>
</dbReference>
<dbReference type="InParanoid" id="E9HNP7"/>
<dbReference type="Proteomes" id="UP000000305">
    <property type="component" value="Unassembled WGS sequence"/>
</dbReference>
<dbReference type="EMBL" id="GL732697">
    <property type="protein sequence ID" value="EFX66651.1"/>
    <property type="molecule type" value="Genomic_DNA"/>
</dbReference>
<dbReference type="PhylomeDB" id="E9HNP7"/>
<dbReference type="PANTHER" id="PTHR12243:SF67">
    <property type="entry name" value="COREPRESSOR OF PANGOLIN, ISOFORM A-RELATED"/>
    <property type="match status" value="1"/>
</dbReference>
<evidence type="ECO:0000313" key="4">
    <source>
        <dbReference type="Proteomes" id="UP000000305"/>
    </source>
</evidence>
<dbReference type="PROSITE" id="PS51029">
    <property type="entry name" value="MADF"/>
    <property type="match status" value="1"/>
</dbReference>
<evidence type="ECO:0000259" key="2">
    <source>
        <dbReference type="PROSITE" id="PS51029"/>
    </source>
</evidence>
<feature type="region of interest" description="Disordered" evidence="1">
    <location>
        <begin position="1"/>
        <end position="31"/>
    </location>
</feature>
<dbReference type="KEGG" id="dpx:DAPPUDRAFT_331871"/>
<evidence type="ECO:0000256" key="1">
    <source>
        <dbReference type="SAM" id="MobiDB-lite"/>
    </source>
</evidence>
<dbReference type="HOGENOM" id="CLU_1769924_0_0_1"/>
<dbReference type="OrthoDB" id="6081971at2759"/>
<dbReference type="SMART" id="SM00595">
    <property type="entry name" value="MADF"/>
    <property type="match status" value="1"/>
</dbReference>
<dbReference type="InterPro" id="IPR006578">
    <property type="entry name" value="MADF-dom"/>
</dbReference>
<accession>E9HNP7</accession>
<protein>
    <recommendedName>
        <fullName evidence="2">MADF domain-containing protein</fullName>
    </recommendedName>
</protein>
<organism evidence="3 4">
    <name type="scientific">Daphnia pulex</name>
    <name type="common">Water flea</name>
    <dbReference type="NCBI Taxonomy" id="6669"/>
    <lineage>
        <taxon>Eukaryota</taxon>
        <taxon>Metazoa</taxon>
        <taxon>Ecdysozoa</taxon>
        <taxon>Arthropoda</taxon>
        <taxon>Crustacea</taxon>
        <taxon>Branchiopoda</taxon>
        <taxon>Diplostraca</taxon>
        <taxon>Cladocera</taxon>
        <taxon>Anomopoda</taxon>
        <taxon>Daphniidae</taxon>
        <taxon>Daphnia</taxon>
    </lineage>
</organism>
<dbReference type="AlphaFoldDB" id="E9HNP7"/>
<sequence>MSKKKSPIKSPNLGVNGASKQTTNAKEKRARMWSKATTERFIQSIEKHKVLYDLTMSDYKNQVTQATARAVISSEGNFQSVCCPGEVKRKWKQLKDTYRCEKKRLNEEDPSGSGLEGSKRAKKLLTYFDQMGFVSTVHEDAENEYII</sequence>
<dbReference type="InterPro" id="IPR039353">
    <property type="entry name" value="TF_Adf1"/>
</dbReference>